<evidence type="ECO:0000313" key="2">
    <source>
        <dbReference type="Proteomes" id="UP000031189"/>
    </source>
</evidence>
<dbReference type="PANTHER" id="PTHR10000">
    <property type="entry name" value="PHOSPHOSERINE PHOSPHATASE"/>
    <property type="match status" value="1"/>
</dbReference>
<dbReference type="PANTHER" id="PTHR10000:SF53">
    <property type="entry name" value="5-AMINO-6-(5-PHOSPHO-D-RIBITYLAMINO)URACIL PHOSPHATASE YBJI-RELATED"/>
    <property type="match status" value="1"/>
</dbReference>
<dbReference type="CDD" id="cd07518">
    <property type="entry name" value="HAD_YbiV-Like"/>
    <property type="match status" value="1"/>
</dbReference>
<dbReference type="OrthoDB" id="9781413at2"/>
<evidence type="ECO:0000313" key="1">
    <source>
        <dbReference type="EMBL" id="KHS58309.1"/>
    </source>
</evidence>
<dbReference type="InterPro" id="IPR006379">
    <property type="entry name" value="HAD-SF_hydro_IIB"/>
</dbReference>
<dbReference type="GO" id="GO:0005829">
    <property type="term" value="C:cytosol"/>
    <property type="evidence" value="ECO:0007669"/>
    <property type="project" value="TreeGrafter"/>
</dbReference>
<accession>A0A0B3VZQ1</accession>
<dbReference type="SFLD" id="SFLDG01140">
    <property type="entry name" value="C2.B:_Phosphomannomutase_and_P"/>
    <property type="match status" value="1"/>
</dbReference>
<dbReference type="GO" id="GO:0016791">
    <property type="term" value="F:phosphatase activity"/>
    <property type="evidence" value="ECO:0007669"/>
    <property type="project" value="UniProtKB-ARBA"/>
</dbReference>
<dbReference type="Proteomes" id="UP000031189">
    <property type="component" value="Unassembled WGS sequence"/>
</dbReference>
<dbReference type="AlphaFoldDB" id="A0A0B3VZQ1"/>
<reference evidence="1 2" key="1">
    <citation type="submission" date="2014-12" db="EMBL/GenBank/DDBJ databases">
        <title>Draft genome sequence of Terrisporobacter sp. 08-306576, isolated from the blood culture of a bacteremia patient.</title>
        <authorList>
            <person name="Lund L.C."/>
            <person name="Sydenham T.V."/>
            <person name="Hogh S.V."/>
            <person name="Skov M.N."/>
            <person name="Kemp M."/>
            <person name="Justesen U.S."/>
        </authorList>
    </citation>
    <scope>NUCLEOTIDE SEQUENCE [LARGE SCALE GENOMIC DNA]</scope>
    <source>
        <strain evidence="1 2">08-306576</strain>
    </source>
</reference>
<dbReference type="SFLD" id="SFLDG01144">
    <property type="entry name" value="C2.B.4:_PGP_Like"/>
    <property type="match status" value="1"/>
</dbReference>
<gene>
    <name evidence="1" type="ORF">QX51_03140</name>
</gene>
<dbReference type="NCBIfam" id="TIGR00099">
    <property type="entry name" value="Cof-subfamily"/>
    <property type="match status" value="1"/>
</dbReference>
<keyword evidence="1" id="KW-0378">Hydrolase</keyword>
<dbReference type="EMBL" id="JWHR01000038">
    <property type="protein sequence ID" value="KHS58309.1"/>
    <property type="molecule type" value="Genomic_DNA"/>
</dbReference>
<dbReference type="InterPro" id="IPR000150">
    <property type="entry name" value="Cof"/>
</dbReference>
<proteinExistence type="predicted"/>
<keyword evidence="2" id="KW-1185">Reference proteome</keyword>
<dbReference type="SUPFAM" id="SSF56784">
    <property type="entry name" value="HAD-like"/>
    <property type="match status" value="1"/>
</dbReference>
<name>A0A0B3VZQ1_9FIRM</name>
<comment type="caution">
    <text evidence="1">The sequence shown here is derived from an EMBL/GenBank/DDBJ whole genome shotgun (WGS) entry which is preliminary data.</text>
</comment>
<dbReference type="STRING" id="1577792.QX51_03140"/>
<dbReference type="Gene3D" id="3.30.1240.10">
    <property type="match status" value="1"/>
</dbReference>
<dbReference type="Pfam" id="PF08282">
    <property type="entry name" value="Hydrolase_3"/>
    <property type="match status" value="1"/>
</dbReference>
<dbReference type="Gene3D" id="3.40.50.1000">
    <property type="entry name" value="HAD superfamily/HAD-like"/>
    <property type="match status" value="1"/>
</dbReference>
<organism evidence="1 2">
    <name type="scientific">Terrisporobacter othiniensis</name>
    <dbReference type="NCBI Taxonomy" id="1577792"/>
    <lineage>
        <taxon>Bacteria</taxon>
        <taxon>Bacillati</taxon>
        <taxon>Bacillota</taxon>
        <taxon>Clostridia</taxon>
        <taxon>Peptostreptococcales</taxon>
        <taxon>Peptostreptococcaceae</taxon>
        <taxon>Terrisporobacter</taxon>
    </lineage>
</organism>
<dbReference type="InterPro" id="IPR023214">
    <property type="entry name" value="HAD_sf"/>
</dbReference>
<dbReference type="SFLD" id="SFLDS00003">
    <property type="entry name" value="Haloacid_Dehalogenase"/>
    <property type="match status" value="1"/>
</dbReference>
<dbReference type="InterPro" id="IPR036412">
    <property type="entry name" value="HAD-like_sf"/>
</dbReference>
<protein>
    <submittedName>
        <fullName evidence="1">HAD family hydrolase</fullName>
    </submittedName>
</protein>
<dbReference type="GO" id="GO:0000287">
    <property type="term" value="F:magnesium ion binding"/>
    <property type="evidence" value="ECO:0007669"/>
    <property type="project" value="TreeGrafter"/>
</dbReference>
<sequence>MTVKLIAADMDGTLLDSNKNLSPYLFDLVKKLKEKDVKFAIASGRQYFNLLENFADIKEELVYISDNGSIVYENGQSIYVDEINKAEVKKALKDVRQGEGMYPILCGVESAYVENNNEVFLENARMYYAKLEIVEDLMDILDKDKICKLAVFDEVDAEKNAFELLQKYNENLMVCLSGHNWVDLMNPGVNKGEAIKILQENYNISYDETMAFGDYLNDYEMMQSCKYSYAMENAHPQLKEICNYKAKSNDDDGVVLAIKEYFEL</sequence>
<dbReference type="RefSeq" id="WP_039678456.1">
    <property type="nucleotide sequence ID" value="NZ_JAXECK010000033.1"/>
</dbReference>
<dbReference type="NCBIfam" id="TIGR01484">
    <property type="entry name" value="HAD-SF-IIB"/>
    <property type="match status" value="1"/>
</dbReference>